<comment type="subcellular location">
    <subcellularLocation>
        <location evidence="1">Membrane</location>
        <topology evidence="1">Multi-pass membrane protein</topology>
    </subcellularLocation>
</comment>
<evidence type="ECO:0000256" key="2">
    <source>
        <dbReference type="ARBA" id="ARBA00022692"/>
    </source>
</evidence>
<evidence type="ECO:0000256" key="5">
    <source>
        <dbReference type="SAM" id="MobiDB-lite"/>
    </source>
</evidence>
<keyword evidence="3 6" id="KW-1133">Transmembrane helix</keyword>
<reference evidence="7 8" key="1">
    <citation type="submission" date="2019-10" db="EMBL/GenBank/DDBJ databases">
        <authorList>
            <person name="Palmer J.M."/>
        </authorList>
    </citation>
    <scope>NUCLEOTIDE SEQUENCE [LARGE SCALE GENOMIC DNA]</scope>
    <source>
        <strain evidence="7 8">TWF730</strain>
    </source>
</reference>
<keyword evidence="4 6" id="KW-0472">Membrane</keyword>
<evidence type="ECO:0000256" key="3">
    <source>
        <dbReference type="ARBA" id="ARBA00022989"/>
    </source>
</evidence>
<dbReference type="InterPro" id="IPR045863">
    <property type="entry name" value="CorA_TM1_TM2"/>
</dbReference>
<gene>
    <name evidence="7" type="ORF">TWF730_002510</name>
</gene>
<evidence type="ECO:0000256" key="1">
    <source>
        <dbReference type="ARBA" id="ARBA00004141"/>
    </source>
</evidence>
<dbReference type="InterPro" id="IPR002523">
    <property type="entry name" value="MgTranspt_CorA/ZnTranspt_ZntB"/>
</dbReference>
<feature type="compositionally biased region" description="Low complexity" evidence="5">
    <location>
        <begin position="12"/>
        <end position="24"/>
    </location>
</feature>
<comment type="caution">
    <text evidence="7">The sequence shown here is derived from an EMBL/GenBank/DDBJ whole genome shotgun (WGS) entry which is preliminary data.</text>
</comment>
<dbReference type="Gene3D" id="1.20.58.340">
    <property type="entry name" value="Magnesium transport protein CorA, transmembrane region"/>
    <property type="match status" value="1"/>
</dbReference>
<accession>A0AAV9UA47</accession>
<keyword evidence="2 6" id="KW-0812">Transmembrane</keyword>
<keyword evidence="8" id="KW-1185">Reference proteome</keyword>
<sequence length="466" mass="52876">MEPTSLELDINPSVRSRSPSVTPRTETRVYRVELTDTGVINTVLYAPSPEPQPPPASNISAQIFAVLGDDDLHGTPGPWDTLFDSKLWSRFLEAHCDDSEDLQRELEQEGVNVIFLNWERLEAQSQEQYGIEKRIQAGKPYDVDTFRDPEILRLNHRRYERLPKRPFRKYGIISSSEDDSVLYHAAKERISFGWGHVGGVFTGIMLLDPIRRYVVREGNFNSKSDCYDWVDEKVPCFLEQQTCQGSLNVGSTDSVGQAKTNFDGQQHLRRFVNILEVGCKEFTTTNDLQLPIERALVQLVSEDLMPVIEKMGCTLDTIELALHDDTVLQTSLSKWRNQLSTYRNILFHQSESLLRRSAGIKMKSVTAATSKRIDPAFSWAAISDPKHTQDVLLAWLHMLSSTVERTHKRVENDHQALMLSMSIVESERAIAEAAVVSKLTQLAFFFIPLSLVAGVFGMNINVSKFW</sequence>
<proteinExistence type="predicted"/>
<dbReference type="AlphaFoldDB" id="A0AAV9UA47"/>
<name>A0AAV9UA47_9PEZI</name>
<feature type="region of interest" description="Disordered" evidence="5">
    <location>
        <begin position="1"/>
        <end position="24"/>
    </location>
</feature>
<dbReference type="EMBL" id="JAVHNS010000012">
    <property type="protein sequence ID" value="KAK6338450.1"/>
    <property type="molecule type" value="Genomic_DNA"/>
</dbReference>
<dbReference type="SUPFAM" id="SSF144083">
    <property type="entry name" value="Magnesium transport protein CorA, transmembrane region"/>
    <property type="match status" value="1"/>
</dbReference>
<dbReference type="GO" id="GO:0016020">
    <property type="term" value="C:membrane"/>
    <property type="evidence" value="ECO:0007669"/>
    <property type="project" value="UniProtKB-SubCell"/>
</dbReference>
<evidence type="ECO:0000313" key="7">
    <source>
        <dbReference type="EMBL" id="KAK6338450.1"/>
    </source>
</evidence>
<feature type="transmembrane region" description="Helical" evidence="6">
    <location>
        <begin position="442"/>
        <end position="462"/>
    </location>
</feature>
<evidence type="ECO:0000256" key="6">
    <source>
        <dbReference type="SAM" id="Phobius"/>
    </source>
</evidence>
<evidence type="ECO:0000313" key="8">
    <source>
        <dbReference type="Proteomes" id="UP001373714"/>
    </source>
</evidence>
<dbReference type="Pfam" id="PF01544">
    <property type="entry name" value="CorA"/>
    <property type="match status" value="1"/>
</dbReference>
<organism evidence="7 8">
    <name type="scientific">Orbilia blumenaviensis</name>
    <dbReference type="NCBI Taxonomy" id="1796055"/>
    <lineage>
        <taxon>Eukaryota</taxon>
        <taxon>Fungi</taxon>
        <taxon>Dikarya</taxon>
        <taxon>Ascomycota</taxon>
        <taxon>Pezizomycotina</taxon>
        <taxon>Orbiliomycetes</taxon>
        <taxon>Orbiliales</taxon>
        <taxon>Orbiliaceae</taxon>
        <taxon>Orbilia</taxon>
    </lineage>
</organism>
<dbReference type="GO" id="GO:0046873">
    <property type="term" value="F:metal ion transmembrane transporter activity"/>
    <property type="evidence" value="ECO:0007669"/>
    <property type="project" value="InterPro"/>
</dbReference>
<protein>
    <submittedName>
        <fullName evidence="7">Uncharacterized protein</fullName>
    </submittedName>
</protein>
<dbReference type="Proteomes" id="UP001373714">
    <property type="component" value="Unassembled WGS sequence"/>
</dbReference>
<evidence type="ECO:0000256" key="4">
    <source>
        <dbReference type="ARBA" id="ARBA00023136"/>
    </source>
</evidence>